<feature type="compositionally biased region" description="Polar residues" evidence="1">
    <location>
        <begin position="107"/>
        <end position="120"/>
    </location>
</feature>
<feature type="compositionally biased region" description="Polar residues" evidence="1">
    <location>
        <begin position="312"/>
        <end position="329"/>
    </location>
</feature>
<name>A0A2U1MHE4_ARTAN</name>
<evidence type="ECO:0000256" key="1">
    <source>
        <dbReference type="SAM" id="MobiDB-lite"/>
    </source>
</evidence>
<dbReference type="InterPro" id="IPR036691">
    <property type="entry name" value="Endo/exonu/phosph_ase_sf"/>
</dbReference>
<feature type="compositionally biased region" description="Basic residues" evidence="1">
    <location>
        <begin position="1"/>
        <end position="16"/>
    </location>
</feature>
<feature type="compositionally biased region" description="Basic and acidic residues" evidence="1">
    <location>
        <begin position="300"/>
        <end position="311"/>
    </location>
</feature>
<protein>
    <submittedName>
        <fullName evidence="2">Uncharacterized protein</fullName>
    </submittedName>
</protein>
<dbReference type="Proteomes" id="UP000245207">
    <property type="component" value="Unassembled WGS sequence"/>
</dbReference>
<dbReference type="PANTHER" id="PTHR31286:SF180">
    <property type="entry name" value="OS10G0362600 PROTEIN"/>
    <property type="match status" value="1"/>
</dbReference>
<dbReference type="Gene3D" id="3.60.10.10">
    <property type="entry name" value="Endonuclease/exonuclease/phosphatase"/>
    <property type="match status" value="1"/>
</dbReference>
<evidence type="ECO:0000313" key="2">
    <source>
        <dbReference type="EMBL" id="PWA60639.1"/>
    </source>
</evidence>
<keyword evidence="3" id="KW-1185">Reference proteome</keyword>
<sequence>MSPRGRNSKRKTKLPNRLRDTDYEELNNRRTVKKGNGAEIEGNKGKDDELRVEDYSRSNENNDKHKKDGECLESGVSSKVGDKECVDAVEFPTLEESMGRKGASVGDTASKQGNESNMEQQVELEVVSDTTVTKNADGNGNGTKDDMDKASTSQLTPESSNGKNMNAQGISAIASSIGKPLIMDKTTAKMCHEGIGRMGYARVLIEVNAKNEFKKNVEVCYRIGDKKEECIRIVNVEYTWKPLVCSKCAVYGHSDANCGTNGKLNNKGTGQNREEEHRQNRNNNGNGTKRNGNGNKKGRNRFEYRPVEKSNEANNMNEDTLDGQTGNSTKKGDQSSTANENSNETSAKSPRKILETLEENSDKEGLTTEGKIIVDKFVDYQRKPCQDEFKKWKKEMQEYYKVKWDAKWNGENQEVEDVYEEVNGIAKNMAEDIAAWNVRGMCNNDMNKEVRKFIREKNLSICATLETHLKPKQLNKACEFVYGRWPYISNIQESTSGCRIIVGWNPDEVHVMLLTLAKKEENYGKI</sequence>
<feature type="compositionally biased region" description="Polar residues" evidence="1">
    <location>
        <begin position="150"/>
        <end position="167"/>
    </location>
</feature>
<dbReference type="InterPro" id="IPR040256">
    <property type="entry name" value="At4g02000-like"/>
</dbReference>
<dbReference type="PANTHER" id="PTHR31286">
    <property type="entry name" value="GLYCINE-RICH CELL WALL STRUCTURAL PROTEIN 1.8-LIKE"/>
    <property type="match status" value="1"/>
</dbReference>
<feature type="compositionally biased region" description="Low complexity" evidence="1">
    <location>
        <begin position="281"/>
        <end position="294"/>
    </location>
</feature>
<feature type="compositionally biased region" description="Low complexity" evidence="1">
    <location>
        <begin position="335"/>
        <end position="347"/>
    </location>
</feature>
<dbReference type="EMBL" id="PKPP01005306">
    <property type="protein sequence ID" value="PWA60639.1"/>
    <property type="molecule type" value="Genomic_DNA"/>
</dbReference>
<feature type="region of interest" description="Disordered" evidence="1">
    <location>
        <begin position="259"/>
        <end position="352"/>
    </location>
</feature>
<dbReference type="AlphaFoldDB" id="A0A2U1MHE4"/>
<organism evidence="2 3">
    <name type="scientific">Artemisia annua</name>
    <name type="common">Sweet wormwood</name>
    <dbReference type="NCBI Taxonomy" id="35608"/>
    <lineage>
        <taxon>Eukaryota</taxon>
        <taxon>Viridiplantae</taxon>
        <taxon>Streptophyta</taxon>
        <taxon>Embryophyta</taxon>
        <taxon>Tracheophyta</taxon>
        <taxon>Spermatophyta</taxon>
        <taxon>Magnoliopsida</taxon>
        <taxon>eudicotyledons</taxon>
        <taxon>Gunneridae</taxon>
        <taxon>Pentapetalae</taxon>
        <taxon>asterids</taxon>
        <taxon>campanulids</taxon>
        <taxon>Asterales</taxon>
        <taxon>Asteraceae</taxon>
        <taxon>Asteroideae</taxon>
        <taxon>Anthemideae</taxon>
        <taxon>Artemisiinae</taxon>
        <taxon>Artemisia</taxon>
    </lineage>
</organism>
<feature type="compositionally biased region" description="Basic and acidic residues" evidence="1">
    <location>
        <begin position="41"/>
        <end position="70"/>
    </location>
</feature>
<comment type="caution">
    <text evidence="2">The sequence shown here is derived from an EMBL/GenBank/DDBJ whole genome shotgun (WGS) entry which is preliminary data.</text>
</comment>
<proteinExistence type="predicted"/>
<gene>
    <name evidence="2" type="ORF">CTI12_AA381150</name>
</gene>
<feature type="compositionally biased region" description="Low complexity" evidence="1">
    <location>
        <begin position="259"/>
        <end position="271"/>
    </location>
</feature>
<feature type="compositionally biased region" description="Polar residues" evidence="1">
    <location>
        <begin position="128"/>
        <end position="138"/>
    </location>
</feature>
<evidence type="ECO:0000313" key="3">
    <source>
        <dbReference type="Proteomes" id="UP000245207"/>
    </source>
</evidence>
<reference evidence="2 3" key="1">
    <citation type="journal article" date="2018" name="Mol. Plant">
        <title>The genome of Artemisia annua provides insight into the evolution of Asteraceae family and artemisinin biosynthesis.</title>
        <authorList>
            <person name="Shen Q."/>
            <person name="Zhang L."/>
            <person name="Liao Z."/>
            <person name="Wang S."/>
            <person name="Yan T."/>
            <person name="Shi P."/>
            <person name="Liu M."/>
            <person name="Fu X."/>
            <person name="Pan Q."/>
            <person name="Wang Y."/>
            <person name="Lv Z."/>
            <person name="Lu X."/>
            <person name="Zhang F."/>
            <person name="Jiang W."/>
            <person name="Ma Y."/>
            <person name="Chen M."/>
            <person name="Hao X."/>
            <person name="Li L."/>
            <person name="Tang Y."/>
            <person name="Lv G."/>
            <person name="Zhou Y."/>
            <person name="Sun X."/>
            <person name="Brodelius P.E."/>
            <person name="Rose J.K.C."/>
            <person name="Tang K."/>
        </authorList>
    </citation>
    <scope>NUCLEOTIDE SEQUENCE [LARGE SCALE GENOMIC DNA]</scope>
    <source>
        <strain evidence="3">cv. Huhao1</strain>
        <tissue evidence="2">Leaf</tissue>
    </source>
</reference>
<feature type="region of interest" description="Disordered" evidence="1">
    <location>
        <begin position="97"/>
        <end position="167"/>
    </location>
</feature>
<feature type="region of interest" description="Disordered" evidence="1">
    <location>
        <begin position="1"/>
        <end position="77"/>
    </location>
</feature>
<accession>A0A2U1MHE4</accession>